<evidence type="ECO:0000313" key="3">
    <source>
        <dbReference type="Proteomes" id="UP000298429"/>
    </source>
</evidence>
<dbReference type="RefSeq" id="WP_135672460.1">
    <property type="nucleotide sequence ID" value="NZ_RQGN01000103.1"/>
</dbReference>
<comment type="caution">
    <text evidence="2">The sequence shown here is derived from an EMBL/GenBank/DDBJ whole genome shotgun (WGS) entry which is preliminary data.</text>
</comment>
<reference evidence="2 3" key="1">
    <citation type="journal article" date="2019" name="PLoS Negl. Trop. Dis.">
        <title>Revisiting the worldwide diversity of Leptospira species in the environment.</title>
        <authorList>
            <person name="Vincent A.T."/>
            <person name="Schiettekatte O."/>
            <person name="Bourhy P."/>
            <person name="Veyrier F.J."/>
            <person name="Picardeau M."/>
        </authorList>
    </citation>
    <scope>NUCLEOTIDE SEQUENCE [LARGE SCALE GENOMIC DNA]</scope>
    <source>
        <strain evidence="2 3">201702444</strain>
    </source>
</reference>
<dbReference type="AlphaFoldDB" id="A0A5F2AY70"/>
<gene>
    <name evidence="2" type="ORF">EHQ76_19195</name>
</gene>
<accession>A0A5F2AY70</accession>
<feature type="chain" id="PRO_5023025682" description="Outer membrane protein beta-barrel domain-containing protein" evidence="1">
    <location>
        <begin position="24"/>
        <end position="256"/>
    </location>
</feature>
<organism evidence="2 3">
    <name type="scientific">Leptospira barantonii</name>
    <dbReference type="NCBI Taxonomy" id="2023184"/>
    <lineage>
        <taxon>Bacteria</taxon>
        <taxon>Pseudomonadati</taxon>
        <taxon>Spirochaetota</taxon>
        <taxon>Spirochaetia</taxon>
        <taxon>Leptospirales</taxon>
        <taxon>Leptospiraceae</taxon>
        <taxon>Leptospira</taxon>
    </lineage>
</organism>
<protein>
    <recommendedName>
        <fullName evidence="4">Outer membrane protein beta-barrel domain-containing protein</fullName>
    </recommendedName>
</protein>
<evidence type="ECO:0000256" key="1">
    <source>
        <dbReference type="SAM" id="SignalP"/>
    </source>
</evidence>
<evidence type="ECO:0008006" key="4">
    <source>
        <dbReference type="Google" id="ProtNLM"/>
    </source>
</evidence>
<proteinExistence type="predicted"/>
<sequence length="256" mass="28891">MSTILKKTAVSILLFFTAFSVNAEGVSMQGGLSQPLLGGWNLAGTYYGKKFLFEYSHGSDLHFDRMGGAGLSENERKQDLKVHAPYTTGFGIGYLFTPNFDLRLEFKEHFYRVQSNTSPDELYLSQALGIRSDLPVSGNGAENWVPPLAQNENFMDVTLRKAVESEFLYNAHYVMPGTTHRYRTRSAGLGLYYRIFPLGGKEGLMIEPSLRYWPNVWTDSPNRVAFENQYGVLGLHKAHEQGLFVNVSIGYYKQLE</sequence>
<keyword evidence="1" id="KW-0732">Signal</keyword>
<dbReference type="Proteomes" id="UP000298429">
    <property type="component" value="Unassembled WGS sequence"/>
</dbReference>
<evidence type="ECO:0000313" key="2">
    <source>
        <dbReference type="EMBL" id="TGL92927.1"/>
    </source>
</evidence>
<dbReference type="OrthoDB" id="338263at2"/>
<name>A0A5F2AY70_9LEPT</name>
<feature type="signal peptide" evidence="1">
    <location>
        <begin position="1"/>
        <end position="23"/>
    </location>
</feature>
<dbReference type="EMBL" id="RQGN01000103">
    <property type="protein sequence ID" value="TGL92927.1"/>
    <property type="molecule type" value="Genomic_DNA"/>
</dbReference>